<dbReference type="PRINTS" id="PR00412">
    <property type="entry name" value="EPOXHYDRLASE"/>
</dbReference>
<dbReference type="EMBL" id="CAFABA010000003">
    <property type="protein sequence ID" value="CAB4813216.1"/>
    <property type="molecule type" value="Genomic_DNA"/>
</dbReference>
<dbReference type="InterPro" id="IPR000073">
    <property type="entry name" value="AB_hydrolase_1"/>
</dbReference>
<dbReference type="InterPro" id="IPR029058">
    <property type="entry name" value="AB_hydrolase_fold"/>
</dbReference>
<evidence type="ECO:0000256" key="1">
    <source>
        <dbReference type="ARBA" id="ARBA00022801"/>
    </source>
</evidence>
<accession>A0A6J6Z0Z9</accession>
<gene>
    <name evidence="3" type="ORF">UFOPK3139_00165</name>
</gene>
<protein>
    <submittedName>
        <fullName evidence="3">Unannotated protein</fullName>
    </submittedName>
</protein>
<dbReference type="AlphaFoldDB" id="A0A6J6Z0Z9"/>
<evidence type="ECO:0000313" key="3">
    <source>
        <dbReference type="EMBL" id="CAB4813216.1"/>
    </source>
</evidence>
<reference evidence="3" key="1">
    <citation type="submission" date="2020-05" db="EMBL/GenBank/DDBJ databases">
        <authorList>
            <person name="Chiriac C."/>
            <person name="Salcher M."/>
            <person name="Ghai R."/>
            <person name="Kavagutti S V."/>
        </authorList>
    </citation>
    <scope>NUCLEOTIDE SEQUENCE</scope>
</reference>
<dbReference type="SUPFAM" id="SSF53474">
    <property type="entry name" value="alpha/beta-Hydrolases"/>
    <property type="match status" value="1"/>
</dbReference>
<dbReference type="Pfam" id="PF00561">
    <property type="entry name" value="Abhydrolase_1"/>
    <property type="match status" value="1"/>
</dbReference>
<keyword evidence="1" id="KW-0378">Hydrolase</keyword>
<sequence>MLLERKVGVERRGLRADLVDAVARVASVHRDDHLAAGAFGHIPTERERGRRRPRNGTESFEHRCCFGAHGHDDDDPFHVGRSYAGCPTPPLAPIGRARKNVAMSDSSAISHGLDFVRERFVETNGIRMHVVEAGPVDGPAVVLCHGFPESWYSWRHQLRALGAAGYHVIAPDQRGYGQTDMPDDIDSYTQLHLVADLVGLLDASGIERAVVVGHDWGAPVAWNAAALRPDRFVAMSALSVHWSGYHPYTGPPTASMRDALRGGFLYVLHFQEPGVAEAELDSDIRATLGRFLYSLSGDIPRDQYRFFDAAARDMSGVLVDAPGPLPWLTAHDLDVFTAEFERRGTFRGGINWYRNIDANAALLAAFVGRRVEQPALFIGAERDSIFGQTRESVDATRSAAPQLQQVWIAGSGHWVQQERPDEVNAALLDFLGALPRW</sequence>
<name>A0A6J6Z0Z9_9ZZZZ</name>
<dbReference type="Gene3D" id="3.40.50.1820">
    <property type="entry name" value="alpha/beta hydrolase"/>
    <property type="match status" value="1"/>
</dbReference>
<dbReference type="PANTHER" id="PTHR43329">
    <property type="entry name" value="EPOXIDE HYDROLASE"/>
    <property type="match status" value="1"/>
</dbReference>
<feature type="domain" description="AB hydrolase-1" evidence="2">
    <location>
        <begin position="139"/>
        <end position="420"/>
    </location>
</feature>
<dbReference type="GO" id="GO:0016787">
    <property type="term" value="F:hydrolase activity"/>
    <property type="evidence" value="ECO:0007669"/>
    <property type="project" value="UniProtKB-KW"/>
</dbReference>
<evidence type="ECO:0000259" key="2">
    <source>
        <dbReference type="Pfam" id="PF00561"/>
    </source>
</evidence>
<dbReference type="InterPro" id="IPR000639">
    <property type="entry name" value="Epox_hydrolase-like"/>
</dbReference>
<proteinExistence type="predicted"/>
<organism evidence="3">
    <name type="scientific">freshwater metagenome</name>
    <dbReference type="NCBI Taxonomy" id="449393"/>
    <lineage>
        <taxon>unclassified sequences</taxon>
        <taxon>metagenomes</taxon>
        <taxon>ecological metagenomes</taxon>
    </lineage>
</organism>